<protein>
    <recommendedName>
        <fullName evidence="1">Protein kinase domain-containing protein</fullName>
    </recommendedName>
</protein>
<dbReference type="PROSITE" id="PS50011">
    <property type="entry name" value="PROTEIN_KINASE_DOM"/>
    <property type="match status" value="1"/>
</dbReference>
<dbReference type="EMBL" id="MU006235">
    <property type="protein sequence ID" value="KAF2822299.1"/>
    <property type="molecule type" value="Genomic_DNA"/>
</dbReference>
<evidence type="ECO:0000313" key="3">
    <source>
        <dbReference type="Proteomes" id="UP000799424"/>
    </source>
</evidence>
<evidence type="ECO:0000259" key="1">
    <source>
        <dbReference type="PROSITE" id="PS50011"/>
    </source>
</evidence>
<accession>A0A6A6ZNR1</accession>
<organism evidence="2 3">
    <name type="scientific">Ophiobolus disseminans</name>
    <dbReference type="NCBI Taxonomy" id="1469910"/>
    <lineage>
        <taxon>Eukaryota</taxon>
        <taxon>Fungi</taxon>
        <taxon>Dikarya</taxon>
        <taxon>Ascomycota</taxon>
        <taxon>Pezizomycotina</taxon>
        <taxon>Dothideomycetes</taxon>
        <taxon>Pleosporomycetidae</taxon>
        <taxon>Pleosporales</taxon>
        <taxon>Pleosporineae</taxon>
        <taxon>Phaeosphaeriaceae</taxon>
        <taxon>Ophiobolus</taxon>
    </lineage>
</organism>
<gene>
    <name evidence="2" type="ORF">CC86DRAFT_385982</name>
</gene>
<name>A0A6A6ZNR1_9PLEO</name>
<reference evidence="2" key="1">
    <citation type="journal article" date="2020" name="Stud. Mycol.">
        <title>101 Dothideomycetes genomes: a test case for predicting lifestyles and emergence of pathogens.</title>
        <authorList>
            <person name="Haridas S."/>
            <person name="Albert R."/>
            <person name="Binder M."/>
            <person name="Bloem J."/>
            <person name="Labutti K."/>
            <person name="Salamov A."/>
            <person name="Andreopoulos B."/>
            <person name="Baker S."/>
            <person name="Barry K."/>
            <person name="Bills G."/>
            <person name="Bluhm B."/>
            <person name="Cannon C."/>
            <person name="Castanera R."/>
            <person name="Culley D."/>
            <person name="Daum C."/>
            <person name="Ezra D."/>
            <person name="Gonzalez J."/>
            <person name="Henrissat B."/>
            <person name="Kuo A."/>
            <person name="Liang C."/>
            <person name="Lipzen A."/>
            <person name="Lutzoni F."/>
            <person name="Magnuson J."/>
            <person name="Mondo S."/>
            <person name="Nolan M."/>
            <person name="Ohm R."/>
            <person name="Pangilinan J."/>
            <person name="Park H.-J."/>
            <person name="Ramirez L."/>
            <person name="Alfaro M."/>
            <person name="Sun H."/>
            <person name="Tritt A."/>
            <person name="Yoshinaga Y."/>
            <person name="Zwiers L.-H."/>
            <person name="Turgeon B."/>
            <person name="Goodwin S."/>
            <person name="Spatafora J."/>
            <person name="Crous P."/>
            <person name="Grigoriev I."/>
        </authorList>
    </citation>
    <scope>NUCLEOTIDE SEQUENCE</scope>
    <source>
        <strain evidence="2">CBS 113818</strain>
    </source>
</reference>
<dbReference type="SUPFAM" id="SSF56112">
    <property type="entry name" value="Protein kinase-like (PK-like)"/>
    <property type="match status" value="1"/>
</dbReference>
<evidence type="ECO:0000313" key="2">
    <source>
        <dbReference type="EMBL" id="KAF2822299.1"/>
    </source>
</evidence>
<feature type="domain" description="Protein kinase" evidence="1">
    <location>
        <begin position="1"/>
        <end position="248"/>
    </location>
</feature>
<dbReference type="OrthoDB" id="3786279at2759"/>
<dbReference type="InterPro" id="IPR000719">
    <property type="entry name" value="Prot_kinase_dom"/>
</dbReference>
<dbReference type="AlphaFoldDB" id="A0A6A6ZNR1"/>
<dbReference type="GO" id="GO:0004672">
    <property type="term" value="F:protein kinase activity"/>
    <property type="evidence" value="ECO:0007669"/>
    <property type="project" value="InterPro"/>
</dbReference>
<dbReference type="InterPro" id="IPR011009">
    <property type="entry name" value="Kinase-like_dom_sf"/>
</dbReference>
<dbReference type="Proteomes" id="UP000799424">
    <property type="component" value="Unassembled WGS sequence"/>
</dbReference>
<sequence>MSQLVAVKEYTEGNKEARERDILLAIKTGTTSVNGGLNIAQILNYDRTHEFPKWLILSTLPAFCTLQAFCDKVKELKTQLPYQLVWFFFLEISRAFQFLHDECDPPIAHLDLHDLNVLVGFDNSEYSGLPTIRIIDFDAAKLCSIHDVTRMIERDTAEFKLLVSDIASLAMDEAGSTGCDVLDNFQRECNQRQHDTLNSVLWDVGGTPAECVERLSDAEVQDINILVRSVVKPNLQHIRDAVRTKFKE</sequence>
<dbReference type="Gene3D" id="1.10.510.10">
    <property type="entry name" value="Transferase(Phosphotransferase) domain 1"/>
    <property type="match status" value="1"/>
</dbReference>
<proteinExistence type="predicted"/>
<dbReference type="GO" id="GO:0005524">
    <property type="term" value="F:ATP binding"/>
    <property type="evidence" value="ECO:0007669"/>
    <property type="project" value="InterPro"/>
</dbReference>
<keyword evidence="3" id="KW-1185">Reference proteome</keyword>